<sequence>MSAMSQEFRAIDVALKRMEKLNARARQLAPDCSKAERMALIADIDAAMRALRATQGELRGRIARTRRCRPVVTAYGRAANILSATRR</sequence>
<reference evidence="1" key="1">
    <citation type="submission" date="2016-04" db="EMBL/GenBank/DDBJ databases">
        <authorList>
            <person name="Evans L.H."/>
            <person name="Alamgir A."/>
            <person name="Owens N."/>
            <person name="Weber N.D."/>
            <person name="Virtaneva K."/>
            <person name="Barbian K."/>
            <person name="Babar A."/>
            <person name="Rosenke K."/>
        </authorList>
    </citation>
    <scope>NUCLEOTIDE SEQUENCE</scope>
    <source>
        <strain evidence="1">86</strain>
    </source>
</reference>
<evidence type="ECO:0000313" key="1">
    <source>
        <dbReference type="EMBL" id="SBW03524.1"/>
    </source>
</evidence>
<accession>A0A212JVN2</accession>
<proteinExistence type="predicted"/>
<organism evidence="1">
    <name type="scientific">uncultured Alphaproteobacteria bacterium</name>
    <dbReference type="NCBI Taxonomy" id="91750"/>
    <lineage>
        <taxon>Bacteria</taxon>
        <taxon>Pseudomonadati</taxon>
        <taxon>Pseudomonadota</taxon>
        <taxon>Alphaproteobacteria</taxon>
        <taxon>environmental samples</taxon>
    </lineage>
</organism>
<dbReference type="AlphaFoldDB" id="A0A212JVN2"/>
<dbReference type="EMBL" id="FLUO01000001">
    <property type="protein sequence ID" value="SBW03524.1"/>
    <property type="molecule type" value="Genomic_DNA"/>
</dbReference>
<name>A0A212JVN2_9PROT</name>
<gene>
    <name evidence="1" type="ORF">KL86APRO_11735</name>
</gene>
<protein>
    <submittedName>
        <fullName evidence="1">Uncharacterized protein</fullName>
    </submittedName>
</protein>